<comment type="pathway">
    <text evidence="1 6">Carbohydrate biosynthesis; dTDP-L-rhamnose biosynthesis.</text>
</comment>
<organism evidence="8 9">
    <name type="scientific">Qipengyuania citrea LAMA 915</name>
    <dbReference type="NCBI Taxonomy" id="1306953"/>
    <lineage>
        <taxon>Bacteria</taxon>
        <taxon>Pseudomonadati</taxon>
        <taxon>Pseudomonadota</taxon>
        <taxon>Alphaproteobacteria</taxon>
        <taxon>Sphingomonadales</taxon>
        <taxon>Erythrobacteraceae</taxon>
        <taxon>Qipengyuania</taxon>
    </lineage>
</organism>
<dbReference type="SUPFAM" id="SSF51735">
    <property type="entry name" value="NAD(P)-binding Rossmann-fold domains"/>
    <property type="match status" value="1"/>
</dbReference>
<dbReference type="CDD" id="cd05254">
    <property type="entry name" value="dTDP_HR_like_SDR_e"/>
    <property type="match status" value="1"/>
</dbReference>
<comment type="similarity">
    <text evidence="2 6">Belongs to the dTDP-4-dehydrorhamnose reductase family.</text>
</comment>
<keyword evidence="6" id="KW-0521">NADP</keyword>
<dbReference type="GO" id="GO:0008831">
    <property type="term" value="F:dTDP-4-dehydrorhamnose reductase activity"/>
    <property type="evidence" value="ECO:0007669"/>
    <property type="project" value="UniProtKB-EC"/>
</dbReference>
<evidence type="ECO:0000256" key="4">
    <source>
        <dbReference type="ARBA" id="ARBA00017099"/>
    </source>
</evidence>
<dbReference type="NCBIfam" id="TIGR01214">
    <property type="entry name" value="rmlD"/>
    <property type="match status" value="1"/>
</dbReference>
<dbReference type="UniPathway" id="UPA00124"/>
<dbReference type="Gene3D" id="3.90.25.10">
    <property type="entry name" value="UDP-galactose 4-epimerase, domain 1"/>
    <property type="match status" value="1"/>
</dbReference>
<comment type="catalytic activity">
    <reaction evidence="5 6">
        <text>dTDP-beta-L-rhamnose + NADP(+) = dTDP-4-dehydro-beta-L-rhamnose + NADPH + H(+)</text>
        <dbReference type="Rhea" id="RHEA:21796"/>
        <dbReference type="ChEBI" id="CHEBI:15378"/>
        <dbReference type="ChEBI" id="CHEBI:57510"/>
        <dbReference type="ChEBI" id="CHEBI:57783"/>
        <dbReference type="ChEBI" id="CHEBI:58349"/>
        <dbReference type="ChEBI" id="CHEBI:62830"/>
        <dbReference type="EC" id="1.1.1.133"/>
    </reaction>
</comment>
<evidence type="ECO:0000256" key="2">
    <source>
        <dbReference type="ARBA" id="ARBA00010944"/>
    </source>
</evidence>
<dbReference type="Gene3D" id="3.40.50.720">
    <property type="entry name" value="NAD(P)-binding Rossmann-like Domain"/>
    <property type="match status" value="1"/>
</dbReference>
<reference evidence="8" key="1">
    <citation type="submission" date="2015-02" db="EMBL/GenBank/DDBJ databases">
        <authorList>
            <person name="Chooi Y.-H."/>
        </authorList>
    </citation>
    <scope>NUCLEOTIDE SEQUENCE [LARGE SCALE GENOMIC DNA]</scope>
    <source>
        <strain evidence="8">LAMA 915</strain>
    </source>
</reference>
<dbReference type="Pfam" id="PF04321">
    <property type="entry name" value="RmlD_sub_bind"/>
    <property type="match status" value="1"/>
</dbReference>
<proteinExistence type="inferred from homology"/>
<accession>A0A0L1KI83</accession>
<dbReference type="RefSeq" id="WP_050599015.1">
    <property type="nucleotide sequence ID" value="NZ_JYNE01000003.1"/>
</dbReference>
<protein>
    <recommendedName>
        <fullName evidence="4 6">dTDP-4-dehydrorhamnose reductase</fullName>
        <ecNumber evidence="3 6">1.1.1.133</ecNumber>
    </recommendedName>
</protein>
<name>A0A0L1KI83_9SPHN</name>
<dbReference type="InterPro" id="IPR029903">
    <property type="entry name" value="RmlD-like-bd"/>
</dbReference>
<keyword evidence="6 8" id="KW-0560">Oxidoreductase</keyword>
<dbReference type="PANTHER" id="PTHR10491">
    <property type="entry name" value="DTDP-4-DEHYDRORHAMNOSE REDUCTASE"/>
    <property type="match status" value="1"/>
</dbReference>
<dbReference type="PATRIC" id="fig|1306953.7.peg.480"/>
<dbReference type="EMBL" id="JYNE01000003">
    <property type="protein sequence ID" value="KNH03576.1"/>
    <property type="molecule type" value="Genomic_DNA"/>
</dbReference>
<comment type="caution">
    <text evidence="8">The sequence shown here is derived from an EMBL/GenBank/DDBJ whole genome shotgun (WGS) entry which is preliminary data.</text>
</comment>
<evidence type="ECO:0000313" key="8">
    <source>
        <dbReference type="EMBL" id="KNH03576.1"/>
    </source>
</evidence>
<sequence length="294" mass="31230">MRILVTGRDGQVAQSLAERASGHELVFAARPGFDLLDPASIEKTIAEVRPSLIVSAAAYTAVDQAEDEPELALAANGEAPGVIGRAAVKVGAPVLHLSTDYVFDGSGERAWTEDDPTGPLGSYGKTKLAGEQALASSGARYAILRTAWVYSSFGSNFVKTMLRLAEIHGTLNVVADQYGNPTSALDIADALMAVVKCWQDEPLHGANAVYHVAGTGTTNWADFARAIFAESRARGGPACTVTGIPTEDYPTKAVRPANSRLNSARLSQIFGYTAPRWELSLRKTIERLVRTNAG</sequence>
<dbReference type="Proteomes" id="UP000037446">
    <property type="component" value="Unassembled WGS sequence"/>
</dbReference>
<feature type="domain" description="RmlD-like substrate binding" evidence="7">
    <location>
        <begin position="1"/>
        <end position="288"/>
    </location>
</feature>
<gene>
    <name evidence="8" type="ORF">J121_472</name>
</gene>
<dbReference type="InterPro" id="IPR036291">
    <property type="entry name" value="NAD(P)-bd_dom_sf"/>
</dbReference>
<evidence type="ECO:0000259" key="7">
    <source>
        <dbReference type="Pfam" id="PF04321"/>
    </source>
</evidence>
<evidence type="ECO:0000313" key="9">
    <source>
        <dbReference type="Proteomes" id="UP000037446"/>
    </source>
</evidence>
<dbReference type="GO" id="GO:0019305">
    <property type="term" value="P:dTDP-rhamnose biosynthetic process"/>
    <property type="evidence" value="ECO:0007669"/>
    <property type="project" value="UniProtKB-UniPathway"/>
</dbReference>
<dbReference type="EC" id="1.1.1.133" evidence="3 6"/>
<comment type="cofactor">
    <cofactor evidence="6">
        <name>Mg(2+)</name>
        <dbReference type="ChEBI" id="CHEBI:18420"/>
    </cofactor>
    <text evidence="6">Binds 1 Mg(2+) ion per monomer.</text>
</comment>
<dbReference type="InterPro" id="IPR005913">
    <property type="entry name" value="dTDP_dehydrorham_reduct"/>
</dbReference>
<dbReference type="STRING" id="1306953.J121_472"/>
<comment type="function">
    <text evidence="6">Catalyzes the reduction of dTDP-6-deoxy-L-lyxo-4-hexulose to yield dTDP-L-rhamnose.</text>
</comment>
<evidence type="ECO:0000256" key="3">
    <source>
        <dbReference type="ARBA" id="ARBA00012929"/>
    </source>
</evidence>
<evidence type="ECO:0000256" key="6">
    <source>
        <dbReference type="RuleBase" id="RU364082"/>
    </source>
</evidence>
<dbReference type="AlphaFoldDB" id="A0A0L1KI83"/>
<dbReference type="PANTHER" id="PTHR10491:SF4">
    <property type="entry name" value="METHIONINE ADENOSYLTRANSFERASE 2 SUBUNIT BETA"/>
    <property type="match status" value="1"/>
</dbReference>
<evidence type="ECO:0000256" key="5">
    <source>
        <dbReference type="ARBA" id="ARBA00048200"/>
    </source>
</evidence>
<evidence type="ECO:0000256" key="1">
    <source>
        <dbReference type="ARBA" id="ARBA00004781"/>
    </source>
</evidence>